<dbReference type="Proteomes" id="UP000727490">
    <property type="component" value="Unassembled WGS sequence"/>
</dbReference>
<keyword evidence="2" id="KW-1185">Reference proteome</keyword>
<organism evidence="1 2">
    <name type="scientific">Arthrospiribacter ruber</name>
    <dbReference type="NCBI Taxonomy" id="2487934"/>
    <lineage>
        <taxon>Bacteria</taxon>
        <taxon>Pseudomonadati</taxon>
        <taxon>Bacteroidota</taxon>
        <taxon>Cytophagia</taxon>
        <taxon>Cytophagales</taxon>
        <taxon>Cyclobacteriaceae</taxon>
        <taxon>Arthrospiribacter</taxon>
    </lineage>
</organism>
<name>A0A951MAC4_9BACT</name>
<accession>A0A951MAC4</accession>
<comment type="caution">
    <text evidence="1">The sequence shown here is derived from an EMBL/GenBank/DDBJ whole genome shotgun (WGS) entry which is preliminary data.</text>
</comment>
<dbReference type="EMBL" id="RPHB01000001">
    <property type="protein sequence ID" value="MBW3466494.1"/>
    <property type="molecule type" value="Genomic_DNA"/>
</dbReference>
<reference evidence="1 2" key="1">
    <citation type="journal article" date="2020" name="Syst. Appl. Microbiol.">
        <title>Arthrospiribacter ruber gen. nov., sp. nov., a novel bacterium isolated from Arthrospira cultures.</title>
        <authorList>
            <person name="Waleron M."/>
            <person name="Misztak A."/>
            <person name="Waleron M.M."/>
            <person name="Furmaniak M."/>
            <person name="Mrozik A."/>
            <person name="Waleron K."/>
        </authorList>
    </citation>
    <scope>NUCLEOTIDE SEQUENCE [LARGE SCALE GENOMIC DNA]</scope>
    <source>
        <strain evidence="1 2">DPMB0001</strain>
    </source>
</reference>
<evidence type="ECO:0000313" key="2">
    <source>
        <dbReference type="Proteomes" id="UP000727490"/>
    </source>
</evidence>
<protein>
    <submittedName>
        <fullName evidence="1">Uncharacterized protein</fullName>
    </submittedName>
</protein>
<proteinExistence type="predicted"/>
<sequence>MSSCFWKRIYMGFSFAKMVNEQKDKIDLEFLESANSFFKNYAVEKKKILDLFTELANAFPIRDQVGRYIHSKGNKISQGYNLDGFPYQVLDIGRNFDIDHGFNIRILHWVGKGMFFFVYLGGEKVNKYLSGIKDSAVESYFYSLKKPFAYPEILVQSLPVKDVKPVDNPGNLMIVWEKIILEREFLKNFDMLLEKIGKAFDYTF</sequence>
<dbReference type="AlphaFoldDB" id="A0A951MAC4"/>
<evidence type="ECO:0000313" key="1">
    <source>
        <dbReference type="EMBL" id="MBW3466494.1"/>
    </source>
</evidence>
<gene>
    <name evidence="1" type="ORF">EGN73_01535</name>
</gene>